<feature type="region of interest" description="Disordered" evidence="1">
    <location>
        <begin position="113"/>
        <end position="214"/>
    </location>
</feature>
<dbReference type="AlphaFoldDB" id="A0A0D2NYT0"/>
<feature type="region of interest" description="Disordered" evidence="1">
    <location>
        <begin position="268"/>
        <end position="438"/>
    </location>
</feature>
<organism evidence="2 3">
    <name type="scientific">Hypholoma sublateritium (strain FD-334 SS-4)</name>
    <dbReference type="NCBI Taxonomy" id="945553"/>
    <lineage>
        <taxon>Eukaryota</taxon>
        <taxon>Fungi</taxon>
        <taxon>Dikarya</taxon>
        <taxon>Basidiomycota</taxon>
        <taxon>Agaricomycotina</taxon>
        <taxon>Agaricomycetes</taxon>
        <taxon>Agaricomycetidae</taxon>
        <taxon>Agaricales</taxon>
        <taxon>Agaricineae</taxon>
        <taxon>Strophariaceae</taxon>
        <taxon>Hypholoma</taxon>
    </lineage>
</organism>
<evidence type="ECO:0000313" key="2">
    <source>
        <dbReference type="EMBL" id="KJA13585.1"/>
    </source>
</evidence>
<dbReference type="Proteomes" id="UP000054270">
    <property type="component" value="Unassembled WGS sequence"/>
</dbReference>
<feature type="compositionally biased region" description="Low complexity" evidence="1">
    <location>
        <begin position="406"/>
        <end position="415"/>
    </location>
</feature>
<sequence>MSKRPPPINPSDPAQIRKANEDLALLIRRLQSCLDDALSEGLAPRGMADILDHANTYSDLLLQIPIELVRVDFDALRRAQQSLVRNDFQPTTDQAFALEEVAARLRRRMEYLRPQLRSPSPTHAVRVVSHANPPGADSTRLPLPPAADPDSPTHPSRALSPASRSIAGPLTRSRGSQDNEEVPGPLPLASSSKTVATSALPMGKKLPPANQPKKATLARFDSEIHKLQVPCDRCSHGQYICFVSKKGRSKKCVRCAHDKKACVLSVSTKTKGKGKKDEGGDDDDEEHVPDPPSTPPVATGSKRLQPKSPENTSGRRPSKRSNPELRALASTAGPSTRPLPRPRGNAGPTAPSMQPNDRVVGLSLDSGVSAHLADPHYRSPTAPSHSTDPRSRASSTLSSIIPPPATESESTGSSSRRSDLSHAARVPVYPGSSSSSQMVFRNSVDQRSNMEHLRTFNVSSENLTANIHEYEVAQTAFRRHEASHRREVEADLITMLDNARALASASNLSASFTQRQISQFQQTVGEFFRNCPEYLSSDPRIGELQGLVANILSRIFESPE</sequence>
<keyword evidence="3" id="KW-1185">Reference proteome</keyword>
<dbReference type="EMBL" id="KN817728">
    <property type="protein sequence ID" value="KJA13585.1"/>
    <property type="molecule type" value="Genomic_DNA"/>
</dbReference>
<evidence type="ECO:0000256" key="1">
    <source>
        <dbReference type="SAM" id="MobiDB-lite"/>
    </source>
</evidence>
<protein>
    <submittedName>
        <fullName evidence="2">Uncharacterized protein</fullName>
    </submittedName>
</protein>
<proteinExistence type="predicted"/>
<gene>
    <name evidence="2" type="ORF">HYPSUDRAFT_542901</name>
</gene>
<evidence type="ECO:0000313" key="3">
    <source>
        <dbReference type="Proteomes" id="UP000054270"/>
    </source>
</evidence>
<reference evidence="3" key="1">
    <citation type="submission" date="2014-04" db="EMBL/GenBank/DDBJ databases">
        <title>Evolutionary Origins and Diversification of the Mycorrhizal Mutualists.</title>
        <authorList>
            <consortium name="DOE Joint Genome Institute"/>
            <consortium name="Mycorrhizal Genomics Consortium"/>
            <person name="Kohler A."/>
            <person name="Kuo A."/>
            <person name="Nagy L.G."/>
            <person name="Floudas D."/>
            <person name="Copeland A."/>
            <person name="Barry K.W."/>
            <person name="Cichocki N."/>
            <person name="Veneault-Fourrey C."/>
            <person name="LaButti K."/>
            <person name="Lindquist E.A."/>
            <person name="Lipzen A."/>
            <person name="Lundell T."/>
            <person name="Morin E."/>
            <person name="Murat C."/>
            <person name="Riley R."/>
            <person name="Ohm R."/>
            <person name="Sun H."/>
            <person name="Tunlid A."/>
            <person name="Henrissat B."/>
            <person name="Grigoriev I.V."/>
            <person name="Hibbett D.S."/>
            <person name="Martin F."/>
        </authorList>
    </citation>
    <scope>NUCLEOTIDE SEQUENCE [LARGE SCALE GENOMIC DNA]</scope>
    <source>
        <strain evidence="3">FD-334 SS-4</strain>
    </source>
</reference>
<accession>A0A0D2NYT0</accession>
<name>A0A0D2NYT0_HYPSF</name>
<feature type="compositionally biased region" description="Polar residues" evidence="1">
    <location>
        <begin position="381"/>
        <end position="399"/>
    </location>
</feature>